<keyword evidence="2" id="KW-0285">Flavoprotein</keyword>
<dbReference type="InterPro" id="IPR050346">
    <property type="entry name" value="FMO-like"/>
</dbReference>
<keyword evidence="6" id="KW-0503">Monooxygenase</keyword>
<dbReference type="EMBL" id="ONZQ02000002">
    <property type="protein sequence ID" value="SPN99128.1"/>
    <property type="molecule type" value="Genomic_DNA"/>
</dbReference>
<dbReference type="PRINTS" id="PR00370">
    <property type="entry name" value="FMOXYGENASE"/>
</dbReference>
<protein>
    <submittedName>
        <fullName evidence="6">Related to flavin depend monooxygenase that catalyses the oxidation of rubrofusarin to 9-hydroxyrubrofusarin</fullName>
    </submittedName>
</protein>
<evidence type="ECO:0000256" key="1">
    <source>
        <dbReference type="ARBA" id="ARBA00009183"/>
    </source>
</evidence>
<dbReference type="InterPro" id="IPR020946">
    <property type="entry name" value="Flavin_mOase-like"/>
</dbReference>
<proteinExistence type="inferred from homology"/>
<dbReference type="FunFam" id="3.50.50.60:FF:000042">
    <property type="entry name" value="Dimethylaniline monooxygenase [N-oxide-forming]"/>
    <property type="match status" value="1"/>
</dbReference>
<comment type="similarity">
    <text evidence="1">Belongs to the FMO family.</text>
</comment>
<dbReference type="PIRSF" id="PIRSF000332">
    <property type="entry name" value="FMO"/>
    <property type="match status" value="1"/>
</dbReference>
<dbReference type="PANTHER" id="PTHR23023">
    <property type="entry name" value="DIMETHYLANILINE MONOOXYGENASE"/>
    <property type="match status" value="1"/>
</dbReference>
<gene>
    <name evidence="6" type="ORF">DNG_02163</name>
</gene>
<evidence type="ECO:0000256" key="3">
    <source>
        <dbReference type="ARBA" id="ARBA00022827"/>
    </source>
</evidence>
<dbReference type="Gene3D" id="3.50.50.60">
    <property type="entry name" value="FAD/NAD(P)-binding domain"/>
    <property type="match status" value="1"/>
</dbReference>
<dbReference type="Pfam" id="PF00743">
    <property type="entry name" value="FMO-like"/>
    <property type="match status" value="1"/>
</dbReference>
<keyword evidence="3" id="KW-0274">FAD</keyword>
<evidence type="ECO:0000256" key="2">
    <source>
        <dbReference type="ARBA" id="ARBA00022630"/>
    </source>
</evidence>
<dbReference type="Proteomes" id="UP001187682">
    <property type="component" value="Unassembled WGS sequence"/>
</dbReference>
<keyword evidence="7" id="KW-1185">Reference proteome</keyword>
<keyword evidence="5" id="KW-0560">Oxidoreductase</keyword>
<dbReference type="InterPro" id="IPR036188">
    <property type="entry name" value="FAD/NAD-bd_sf"/>
</dbReference>
<keyword evidence="4" id="KW-0521">NADP</keyword>
<evidence type="ECO:0000256" key="5">
    <source>
        <dbReference type="ARBA" id="ARBA00023002"/>
    </source>
</evidence>
<evidence type="ECO:0000256" key="4">
    <source>
        <dbReference type="ARBA" id="ARBA00022857"/>
    </source>
</evidence>
<dbReference type="SUPFAM" id="SSF51905">
    <property type="entry name" value="FAD/NAD(P)-binding domain"/>
    <property type="match status" value="2"/>
</dbReference>
<dbReference type="InterPro" id="IPR000960">
    <property type="entry name" value="Flavin_mOase"/>
</dbReference>
<reference evidence="6" key="1">
    <citation type="submission" date="2018-03" db="EMBL/GenBank/DDBJ databases">
        <authorList>
            <person name="Guldener U."/>
        </authorList>
    </citation>
    <scope>NUCLEOTIDE SEQUENCE</scope>
</reference>
<dbReference type="GO" id="GO:0050660">
    <property type="term" value="F:flavin adenine dinucleotide binding"/>
    <property type="evidence" value="ECO:0007669"/>
    <property type="project" value="InterPro"/>
</dbReference>
<dbReference type="GO" id="GO:0004499">
    <property type="term" value="F:N,N-dimethylaniline monooxygenase activity"/>
    <property type="evidence" value="ECO:0007669"/>
    <property type="project" value="InterPro"/>
</dbReference>
<accession>A0AAE8MSI3</accession>
<dbReference type="GO" id="GO:0050661">
    <property type="term" value="F:NADP binding"/>
    <property type="evidence" value="ECO:0007669"/>
    <property type="project" value="InterPro"/>
</dbReference>
<evidence type="ECO:0000313" key="7">
    <source>
        <dbReference type="Proteomes" id="UP001187682"/>
    </source>
</evidence>
<evidence type="ECO:0000313" key="6">
    <source>
        <dbReference type="EMBL" id="SPN99128.1"/>
    </source>
</evidence>
<organism evidence="6 7">
    <name type="scientific">Cephalotrichum gorgonifer</name>
    <dbReference type="NCBI Taxonomy" id="2041049"/>
    <lineage>
        <taxon>Eukaryota</taxon>
        <taxon>Fungi</taxon>
        <taxon>Dikarya</taxon>
        <taxon>Ascomycota</taxon>
        <taxon>Pezizomycotina</taxon>
        <taxon>Sordariomycetes</taxon>
        <taxon>Hypocreomycetidae</taxon>
        <taxon>Microascales</taxon>
        <taxon>Microascaceae</taxon>
        <taxon>Cephalotrichum</taxon>
    </lineage>
</organism>
<dbReference type="AlphaFoldDB" id="A0AAE8MSI3"/>
<sequence length="538" mass="60738">MEPTPATVAVIGLGSFGIATVKNLSEEGFRVTGFESKPYIGGLWHFTEGSETSVLQCRSSPSFRPPRTSGARELTLHLSHDYQYAPDFPHADEVMRYLDDYVDHFDLRPMFRLATPVRYVTRDPESSKWAVTLESSGEVLLFDKVVVATGINNQPTFPQIKGMEKFQGEILHSRDYKGPERFEGKRVVVVGLGNSGGDTSTSLVGYAKKVYLSHRVGSYIIPRYVDGKPFDHALTLRKERARSTLMKTFPWLAEIVFNRYARGIQDRSFNVRPEWKLQPAPSLKFSAPVVADSLIEYLESGDLTSVSGIKEFVGPDEVLIDTGEVINVDAVIWCTGYLTDFSFLDPRFDPTAASPARWNETPGSRGRPLLRLYHNIFPLEEHDSLAFVGYVAFPGPAFQTQDLASMALAQVWKGNSALPPREEMERALDAHEEWVCGLAGRGRTHPAWVSWPEWMDWVNETAGTGLRRNLGWGTEGWRFWREDRMLYRAVVDGIYSPHVFRLFETGKRKVWDGAREEIARVNEDREGSDRAEKGGEDE</sequence>
<comment type="caution">
    <text evidence="6">The sequence shown here is derived from an EMBL/GenBank/DDBJ whole genome shotgun (WGS) entry which is preliminary data.</text>
</comment>
<name>A0AAE8MSI3_9PEZI</name>